<dbReference type="AlphaFoldDB" id="A0AAD5L9Q4"/>
<evidence type="ECO:0000313" key="3">
    <source>
        <dbReference type="Proteomes" id="UP000820818"/>
    </source>
</evidence>
<feature type="chain" id="PRO_5042165755" description="Salivary secreted peptide" evidence="1">
    <location>
        <begin position="23"/>
        <end position="58"/>
    </location>
</feature>
<feature type="signal peptide" evidence="1">
    <location>
        <begin position="1"/>
        <end position="22"/>
    </location>
</feature>
<sequence length="58" mass="6623">MNKSIILMMFVFAIICVTTTMAGVQPFAMHPLYPAVNYHHVRIVRDASPQRFPGWLFG</sequence>
<evidence type="ECO:0000256" key="1">
    <source>
        <dbReference type="SAM" id="SignalP"/>
    </source>
</evidence>
<dbReference type="Proteomes" id="UP000820818">
    <property type="component" value="Linkage Group LG5"/>
</dbReference>
<proteinExistence type="predicted"/>
<keyword evidence="1" id="KW-0732">Signal</keyword>
<name>A0AAD5L9Q4_9CRUS</name>
<evidence type="ECO:0000313" key="2">
    <source>
        <dbReference type="EMBL" id="KAI9558685.1"/>
    </source>
</evidence>
<organism evidence="2 3">
    <name type="scientific">Daphnia sinensis</name>
    <dbReference type="NCBI Taxonomy" id="1820382"/>
    <lineage>
        <taxon>Eukaryota</taxon>
        <taxon>Metazoa</taxon>
        <taxon>Ecdysozoa</taxon>
        <taxon>Arthropoda</taxon>
        <taxon>Crustacea</taxon>
        <taxon>Branchiopoda</taxon>
        <taxon>Diplostraca</taxon>
        <taxon>Cladocera</taxon>
        <taxon>Anomopoda</taxon>
        <taxon>Daphniidae</taxon>
        <taxon>Daphnia</taxon>
        <taxon>Daphnia similis group</taxon>
    </lineage>
</organism>
<gene>
    <name evidence="2" type="ORF">GHT06_015474</name>
</gene>
<reference evidence="2 3" key="1">
    <citation type="submission" date="2022-05" db="EMBL/GenBank/DDBJ databases">
        <title>A multi-omics perspective on studying reproductive biology in Daphnia sinensis.</title>
        <authorList>
            <person name="Jia J."/>
        </authorList>
    </citation>
    <scope>NUCLEOTIDE SEQUENCE [LARGE SCALE GENOMIC DNA]</scope>
    <source>
        <strain evidence="2 3">WSL</strain>
    </source>
</reference>
<evidence type="ECO:0008006" key="4">
    <source>
        <dbReference type="Google" id="ProtNLM"/>
    </source>
</evidence>
<dbReference type="EMBL" id="WJBH02000005">
    <property type="protein sequence ID" value="KAI9558685.1"/>
    <property type="molecule type" value="Genomic_DNA"/>
</dbReference>
<protein>
    <recommendedName>
        <fullName evidence="4">Salivary secreted peptide</fullName>
    </recommendedName>
</protein>
<accession>A0AAD5L9Q4</accession>
<keyword evidence="3" id="KW-1185">Reference proteome</keyword>
<comment type="caution">
    <text evidence="2">The sequence shown here is derived from an EMBL/GenBank/DDBJ whole genome shotgun (WGS) entry which is preliminary data.</text>
</comment>